<dbReference type="AlphaFoldDB" id="B4CU60"/>
<dbReference type="SUPFAM" id="SSF101898">
    <property type="entry name" value="NHL repeat"/>
    <property type="match status" value="1"/>
</dbReference>
<dbReference type="InParanoid" id="B4CU60"/>
<dbReference type="eggNOG" id="COG3391">
    <property type="taxonomic scope" value="Bacteria"/>
</dbReference>
<proteinExistence type="predicted"/>
<dbReference type="Proteomes" id="UP000005824">
    <property type="component" value="Unassembled WGS sequence"/>
</dbReference>
<evidence type="ECO:0000256" key="1">
    <source>
        <dbReference type="ARBA" id="ARBA00022737"/>
    </source>
</evidence>
<gene>
    <name evidence="3" type="ORF">CfE428DRAFT_0223</name>
</gene>
<protein>
    <submittedName>
        <fullName evidence="3">NHL repeat containing protein</fullName>
    </submittedName>
</protein>
<keyword evidence="1" id="KW-0677">Repeat</keyword>
<dbReference type="InterPro" id="IPR011042">
    <property type="entry name" value="6-blade_b-propeller_TolB-like"/>
</dbReference>
<comment type="caution">
    <text evidence="3">The sequence shown here is derived from an EMBL/GenBank/DDBJ whole genome shotgun (WGS) entry which is preliminary data.</text>
</comment>
<keyword evidence="2" id="KW-0732">Signal</keyword>
<feature type="chain" id="PRO_5002800088" evidence="2">
    <location>
        <begin position="21"/>
        <end position="357"/>
    </location>
</feature>
<evidence type="ECO:0000313" key="4">
    <source>
        <dbReference type="Proteomes" id="UP000005824"/>
    </source>
</evidence>
<dbReference type="STRING" id="497964.CfE428DRAFT_0223"/>
<name>B4CU60_9BACT</name>
<dbReference type="Gene3D" id="2.120.10.30">
    <property type="entry name" value="TolB, C-terminal domain"/>
    <property type="match status" value="2"/>
</dbReference>
<evidence type="ECO:0000313" key="3">
    <source>
        <dbReference type="EMBL" id="EDY22098.1"/>
    </source>
</evidence>
<accession>B4CU60</accession>
<dbReference type="Pfam" id="PF01436">
    <property type="entry name" value="NHL"/>
    <property type="match status" value="1"/>
</dbReference>
<keyword evidence="4" id="KW-1185">Reference proteome</keyword>
<dbReference type="InterPro" id="IPR001258">
    <property type="entry name" value="NHL_repeat"/>
</dbReference>
<dbReference type="PANTHER" id="PTHR46388:SF2">
    <property type="entry name" value="NHL REPEAT-CONTAINING PROTEIN 2"/>
    <property type="match status" value="1"/>
</dbReference>
<sequence precursor="true">MMRRFLPLVLFTCTAALAHADKIVLVAGTGPAEKDAPATQCALHEPFCTEFTPKGDMVIDEMEHGNRVLKVGKDGILHVIAGTGAKGATGDGGPATAATFNGIHNFVVLRNGDLLLADSFNNLLRRIDAKTGVITTVAGGVKKGFAGDGGPAKDALFSTLIEIALNPAGTKLYCADIGNRRVRCIDLATNSITTVAGNGKAGVPADGAVAVDAPLVDPRAVRPDAEGGFYILERNGNALRYVDAAGKIKTVVGTGAKGLSGDAGPGLQATMNGPKYIALDRDGSVLIADAENHVIRRYSPKTGLITRVAGTGKPGNGGLDGDPLQCQLHRPHGVTVGPDGALYITDSYNDRILKIER</sequence>
<organism evidence="3 4">
    <name type="scientific">Chthoniobacter flavus Ellin428</name>
    <dbReference type="NCBI Taxonomy" id="497964"/>
    <lineage>
        <taxon>Bacteria</taxon>
        <taxon>Pseudomonadati</taxon>
        <taxon>Verrucomicrobiota</taxon>
        <taxon>Spartobacteria</taxon>
        <taxon>Chthoniobacterales</taxon>
        <taxon>Chthoniobacteraceae</taxon>
        <taxon>Chthoniobacter</taxon>
    </lineage>
</organism>
<dbReference type="PANTHER" id="PTHR46388">
    <property type="entry name" value="NHL REPEAT-CONTAINING PROTEIN 2"/>
    <property type="match status" value="1"/>
</dbReference>
<evidence type="ECO:0000256" key="2">
    <source>
        <dbReference type="SAM" id="SignalP"/>
    </source>
</evidence>
<reference evidence="3 4" key="1">
    <citation type="journal article" date="2011" name="J. Bacteriol.">
        <title>Genome sequence of Chthoniobacter flavus Ellin428, an aerobic heterotrophic soil bacterium.</title>
        <authorList>
            <person name="Kant R."/>
            <person name="van Passel M.W."/>
            <person name="Palva A."/>
            <person name="Lucas S."/>
            <person name="Lapidus A."/>
            <person name="Glavina Del Rio T."/>
            <person name="Dalin E."/>
            <person name="Tice H."/>
            <person name="Bruce D."/>
            <person name="Goodwin L."/>
            <person name="Pitluck S."/>
            <person name="Larimer F.W."/>
            <person name="Land M.L."/>
            <person name="Hauser L."/>
            <person name="Sangwan P."/>
            <person name="de Vos W.M."/>
            <person name="Janssen P.H."/>
            <person name="Smidt H."/>
        </authorList>
    </citation>
    <scope>NUCLEOTIDE SEQUENCE [LARGE SCALE GENOMIC DNA]</scope>
    <source>
        <strain evidence="3 4">Ellin428</strain>
    </source>
</reference>
<feature type="signal peptide" evidence="2">
    <location>
        <begin position="1"/>
        <end position="20"/>
    </location>
</feature>
<dbReference type="EMBL" id="ABVL01000001">
    <property type="protein sequence ID" value="EDY22098.1"/>
    <property type="molecule type" value="Genomic_DNA"/>
</dbReference>